<evidence type="ECO:0000313" key="5">
    <source>
        <dbReference type="EMBL" id="ALN57419.1"/>
    </source>
</evidence>
<dbReference type="AlphaFoldDB" id="A0A0S2DFK9"/>
<evidence type="ECO:0000259" key="4">
    <source>
        <dbReference type="Pfam" id="PF02894"/>
    </source>
</evidence>
<dbReference type="InterPro" id="IPR000683">
    <property type="entry name" value="Gfo/Idh/MocA-like_OxRdtase_N"/>
</dbReference>
<comment type="similarity">
    <text evidence="1">Belongs to the Gfo/Idh/MocA family.</text>
</comment>
<dbReference type="Pfam" id="PF02894">
    <property type="entry name" value="GFO_IDH_MocA_C"/>
    <property type="match status" value="1"/>
</dbReference>
<evidence type="ECO:0000256" key="1">
    <source>
        <dbReference type="ARBA" id="ARBA00010928"/>
    </source>
</evidence>
<keyword evidence="2" id="KW-0560">Oxidoreductase</keyword>
<sequence length="371" mass="39601">MSEPAPLRVALIGYGFAGKTFHAPLIAATPGLELAVVGSSDAAKVGADLPAVAVVADPLQAATDARAELVVIATPNHSHAPLARAAMAAGKHVVVDKPFTLDLTEARELAALAQRHDRLLSVFQNRRWDSDYLGIKQAVESGRLGAIAHFESHIDRFRPQVRERWREQAGPGTGVWWDLGPHLADQALQLFGPPERVFASLALQREGAVVADWAHVVLEYPRLRAILHAGMLAAGGSPRFLVHGSSGSLLKAHADRQEAQLLAGLTPGAPGWGEDPDPLQWFGPARAEHWPTPAGDQRGYYAAVRDAIRGQGLNPVPPEQAVALMAVLEAAAESAAQGRAIAPDLSEAERAAADEMRLWRAELRASSLAQR</sequence>
<organism evidence="5 6">
    <name type="scientific">Lysobacter enzymogenes</name>
    <dbReference type="NCBI Taxonomy" id="69"/>
    <lineage>
        <taxon>Bacteria</taxon>
        <taxon>Pseudomonadati</taxon>
        <taxon>Pseudomonadota</taxon>
        <taxon>Gammaproteobacteria</taxon>
        <taxon>Lysobacterales</taxon>
        <taxon>Lysobacteraceae</taxon>
        <taxon>Lysobacter</taxon>
    </lineage>
</organism>
<dbReference type="PANTHER" id="PTHR43708:SF5">
    <property type="entry name" value="CONSERVED EXPRESSED OXIDOREDUCTASE (EUROFUNG)-RELATED"/>
    <property type="match status" value="1"/>
</dbReference>
<evidence type="ECO:0000259" key="3">
    <source>
        <dbReference type="Pfam" id="PF01408"/>
    </source>
</evidence>
<dbReference type="OrthoDB" id="9774191at2"/>
<dbReference type="KEGG" id="lez:GLE_2069"/>
<accession>A0A0S2DFK9</accession>
<gene>
    <name evidence="5" type="ORF">GLE_2069</name>
</gene>
<dbReference type="GO" id="GO:0016491">
    <property type="term" value="F:oxidoreductase activity"/>
    <property type="evidence" value="ECO:0007669"/>
    <property type="project" value="UniProtKB-KW"/>
</dbReference>
<feature type="domain" description="Gfo/Idh/MocA-like oxidoreductase N-terminal" evidence="3">
    <location>
        <begin position="7"/>
        <end position="122"/>
    </location>
</feature>
<proteinExistence type="inferred from homology"/>
<protein>
    <submittedName>
        <fullName evidence="5">Oxidoreductase family protein</fullName>
    </submittedName>
</protein>
<dbReference type="Pfam" id="PF01408">
    <property type="entry name" value="GFO_IDH_MocA"/>
    <property type="match status" value="1"/>
</dbReference>
<dbReference type="InterPro" id="IPR036291">
    <property type="entry name" value="NAD(P)-bd_dom_sf"/>
</dbReference>
<evidence type="ECO:0000313" key="6">
    <source>
        <dbReference type="Proteomes" id="UP000061569"/>
    </source>
</evidence>
<dbReference type="NCBIfam" id="NF008607">
    <property type="entry name" value="PRK11579.1"/>
    <property type="match status" value="1"/>
</dbReference>
<dbReference type="PATRIC" id="fig|69.6.peg.2034"/>
<dbReference type="GO" id="GO:0000166">
    <property type="term" value="F:nucleotide binding"/>
    <property type="evidence" value="ECO:0007669"/>
    <property type="project" value="InterPro"/>
</dbReference>
<dbReference type="EMBL" id="CP013140">
    <property type="protein sequence ID" value="ALN57419.1"/>
    <property type="molecule type" value="Genomic_DNA"/>
</dbReference>
<dbReference type="STRING" id="69.GLE_2069"/>
<dbReference type="InterPro" id="IPR004104">
    <property type="entry name" value="Gfo/Idh/MocA-like_OxRdtase_C"/>
</dbReference>
<dbReference type="Gene3D" id="3.30.360.10">
    <property type="entry name" value="Dihydrodipicolinate Reductase, domain 2"/>
    <property type="match status" value="1"/>
</dbReference>
<dbReference type="PANTHER" id="PTHR43708">
    <property type="entry name" value="CONSERVED EXPRESSED OXIDOREDUCTASE (EUROFUNG)"/>
    <property type="match status" value="1"/>
</dbReference>
<name>A0A0S2DFK9_LYSEN</name>
<reference evidence="5 6" key="1">
    <citation type="submission" date="2015-11" db="EMBL/GenBank/DDBJ databases">
        <title>Genome sequences of Lysobacter enzymogenes strain C3 and Lysobacter antibioticus ATCC 29479.</title>
        <authorList>
            <person name="Kobayashi D.Y."/>
        </authorList>
    </citation>
    <scope>NUCLEOTIDE SEQUENCE [LARGE SCALE GENOMIC DNA]</scope>
    <source>
        <strain evidence="5 6">C3</strain>
    </source>
</reference>
<dbReference type="Proteomes" id="UP000061569">
    <property type="component" value="Chromosome"/>
</dbReference>
<feature type="domain" description="Gfo/Idh/MocA-like oxidoreductase C-terminal" evidence="4">
    <location>
        <begin position="136"/>
        <end position="341"/>
    </location>
</feature>
<dbReference type="SUPFAM" id="SSF51735">
    <property type="entry name" value="NAD(P)-binding Rossmann-fold domains"/>
    <property type="match status" value="1"/>
</dbReference>
<dbReference type="Gene3D" id="3.40.50.720">
    <property type="entry name" value="NAD(P)-binding Rossmann-like Domain"/>
    <property type="match status" value="1"/>
</dbReference>
<dbReference type="InterPro" id="IPR051317">
    <property type="entry name" value="Gfo/Idh/MocA_oxidoreduct"/>
</dbReference>
<evidence type="ECO:0000256" key="2">
    <source>
        <dbReference type="ARBA" id="ARBA00023002"/>
    </source>
</evidence>